<evidence type="ECO:0000256" key="1">
    <source>
        <dbReference type="ARBA" id="ARBA00006442"/>
    </source>
</evidence>
<evidence type="ECO:0000256" key="3">
    <source>
        <dbReference type="ARBA" id="ARBA00022827"/>
    </source>
</evidence>
<organism evidence="6 7">
    <name type="scientific">Lipingzhangella halophila</name>
    <dbReference type="NCBI Taxonomy" id="1783352"/>
    <lineage>
        <taxon>Bacteria</taxon>
        <taxon>Bacillati</taxon>
        <taxon>Actinomycetota</taxon>
        <taxon>Actinomycetes</taxon>
        <taxon>Streptosporangiales</taxon>
        <taxon>Nocardiopsidaceae</taxon>
        <taxon>Lipingzhangella</taxon>
    </lineage>
</organism>
<dbReference type="Pfam" id="PF07992">
    <property type="entry name" value="Pyr_redox_2"/>
    <property type="match status" value="1"/>
</dbReference>
<dbReference type="GO" id="GO:0050660">
    <property type="term" value="F:flavin adenine dinucleotide binding"/>
    <property type="evidence" value="ECO:0007669"/>
    <property type="project" value="TreeGrafter"/>
</dbReference>
<dbReference type="AlphaFoldDB" id="A0A7W7RN80"/>
<accession>A0A7W7RN80</accession>
<keyword evidence="4" id="KW-0560">Oxidoreductase</keyword>
<protein>
    <submittedName>
        <fullName evidence="6">NADH dehydrogenase FAD-containing subunit</fullName>
    </submittedName>
</protein>
<keyword evidence="3" id="KW-0274">FAD</keyword>
<dbReference type="PANTHER" id="PTHR43735:SF3">
    <property type="entry name" value="FERROPTOSIS SUPPRESSOR PROTEIN 1"/>
    <property type="match status" value="1"/>
</dbReference>
<dbReference type="PANTHER" id="PTHR43735">
    <property type="entry name" value="APOPTOSIS-INDUCING FACTOR 1"/>
    <property type="match status" value="1"/>
</dbReference>
<dbReference type="InterPro" id="IPR023753">
    <property type="entry name" value="FAD/NAD-binding_dom"/>
</dbReference>
<dbReference type="PRINTS" id="PR00368">
    <property type="entry name" value="FADPNR"/>
</dbReference>
<evidence type="ECO:0000259" key="5">
    <source>
        <dbReference type="Pfam" id="PF07992"/>
    </source>
</evidence>
<dbReference type="Proteomes" id="UP000523007">
    <property type="component" value="Unassembled WGS sequence"/>
</dbReference>
<dbReference type="RefSeq" id="WP_184584882.1">
    <property type="nucleotide sequence ID" value="NZ_JACHJT010000002.1"/>
</dbReference>
<comment type="caution">
    <text evidence="6">The sequence shown here is derived from an EMBL/GenBank/DDBJ whole genome shotgun (WGS) entry which is preliminary data.</text>
</comment>
<evidence type="ECO:0000256" key="2">
    <source>
        <dbReference type="ARBA" id="ARBA00022630"/>
    </source>
</evidence>
<dbReference type="GO" id="GO:0005737">
    <property type="term" value="C:cytoplasm"/>
    <property type="evidence" value="ECO:0007669"/>
    <property type="project" value="TreeGrafter"/>
</dbReference>
<reference evidence="6 7" key="1">
    <citation type="submission" date="2020-08" db="EMBL/GenBank/DDBJ databases">
        <title>Sequencing the genomes of 1000 actinobacteria strains.</title>
        <authorList>
            <person name="Klenk H.-P."/>
        </authorList>
    </citation>
    <scope>NUCLEOTIDE SEQUENCE [LARGE SCALE GENOMIC DNA]</scope>
    <source>
        <strain evidence="6 7">DSM 102030</strain>
    </source>
</reference>
<evidence type="ECO:0000313" key="6">
    <source>
        <dbReference type="EMBL" id="MBB4935103.1"/>
    </source>
</evidence>
<keyword evidence="7" id="KW-1185">Reference proteome</keyword>
<keyword evidence="2" id="KW-0285">Flavoprotein</keyword>
<gene>
    <name evidence="6" type="ORF">F4561_005997</name>
</gene>
<name>A0A7W7RN80_9ACTN</name>
<sequence>MSYENTHNDHRVPTIAVVGGGYGGITTAKALDDVANIVLVDPQDSFVHNVAALRGVVDPSWAERIFLPYDRLLRHGRVVHDRAAHVDSGGVTLGSGERVAADYIVLATGSNYPFPAKVDAEESTTGIAMFHTMHKELAGAERVLLLGAGPVGLELAGEIKAVWPHKAVTIVDPASDVVAGRFPDNFRAEVRRQVDALGIELLLDTPLRAQPSSAPGESAPFTVTTQEGREITADIWFRCFGVEPVSDYLAAELAGARTADGHIEVDAELRLSGARNVFAIGDVTAIPEPKMAKQAGDHAEVVAANIKALVSGDGELTSYEPGPDGIALPLGPKGGVSFSWDYAPETGMLDAETTAQVKGEGLMLDTFAELLGRA</sequence>
<evidence type="ECO:0000313" key="7">
    <source>
        <dbReference type="Proteomes" id="UP000523007"/>
    </source>
</evidence>
<evidence type="ECO:0000256" key="4">
    <source>
        <dbReference type="ARBA" id="ARBA00023002"/>
    </source>
</evidence>
<dbReference type="EMBL" id="JACHJT010000002">
    <property type="protein sequence ID" value="MBB4935103.1"/>
    <property type="molecule type" value="Genomic_DNA"/>
</dbReference>
<dbReference type="Gene3D" id="3.50.50.100">
    <property type="match status" value="1"/>
</dbReference>
<feature type="domain" description="FAD/NAD(P)-binding" evidence="5">
    <location>
        <begin position="14"/>
        <end position="298"/>
    </location>
</feature>
<dbReference type="InterPro" id="IPR036188">
    <property type="entry name" value="FAD/NAD-bd_sf"/>
</dbReference>
<dbReference type="GO" id="GO:0004174">
    <property type="term" value="F:electron-transferring-flavoprotein dehydrogenase activity"/>
    <property type="evidence" value="ECO:0007669"/>
    <property type="project" value="TreeGrafter"/>
</dbReference>
<dbReference type="SUPFAM" id="SSF51905">
    <property type="entry name" value="FAD/NAD(P)-binding domain"/>
    <property type="match status" value="1"/>
</dbReference>
<proteinExistence type="inferred from homology"/>
<comment type="similarity">
    <text evidence="1">Belongs to the FAD-dependent oxidoreductase family.</text>
</comment>